<accession>A0A3N4IFQ3</accession>
<dbReference type="Proteomes" id="UP000275078">
    <property type="component" value="Unassembled WGS sequence"/>
</dbReference>
<dbReference type="Pfam" id="PF01717">
    <property type="entry name" value="Meth_synt_2"/>
    <property type="match status" value="1"/>
</dbReference>
<dbReference type="SUPFAM" id="SSF51726">
    <property type="entry name" value="UROD/MetE-like"/>
    <property type="match status" value="1"/>
</dbReference>
<dbReference type="GO" id="GO:0003871">
    <property type="term" value="F:5-methyltetrahydropteroyltriglutamate-homocysteine S-methyltransferase activity"/>
    <property type="evidence" value="ECO:0007669"/>
    <property type="project" value="InterPro"/>
</dbReference>
<dbReference type="InterPro" id="IPR002629">
    <property type="entry name" value="Met_Synth_C/arc"/>
</dbReference>
<feature type="region of interest" description="Disordered" evidence="1">
    <location>
        <begin position="1"/>
        <end position="20"/>
    </location>
</feature>
<dbReference type="InterPro" id="IPR038071">
    <property type="entry name" value="UROD/MetE-like_sf"/>
</dbReference>
<feature type="domain" description="Cobalamin-independent methionine synthase MetE C-terminal/archaeal" evidence="2">
    <location>
        <begin position="254"/>
        <end position="345"/>
    </location>
</feature>
<protein>
    <submittedName>
        <fullName evidence="3">Methionine synthase II</fullName>
    </submittedName>
</protein>
<name>A0A3N4IFQ3_ASCIM</name>
<dbReference type="AlphaFoldDB" id="A0A3N4IFQ3"/>
<gene>
    <name evidence="3" type="ORF">BJ508DRAFT_206022</name>
</gene>
<evidence type="ECO:0000259" key="2">
    <source>
        <dbReference type="Pfam" id="PF01717"/>
    </source>
</evidence>
<evidence type="ECO:0000313" key="4">
    <source>
        <dbReference type="Proteomes" id="UP000275078"/>
    </source>
</evidence>
<dbReference type="PANTHER" id="PTHR43844">
    <property type="entry name" value="METHIONINE SYNTHASE"/>
    <property type="match status" value="1"/>
</dbReference>
<dbReference type="Gene3D" id="3.20.20.210">
    <property type="match status" value="1"/>
</dbReference>
<proteinExistence type="predicted"/>
<dbReference type="STRING" id="1160509.A0A3N4IFQ3"/>
<evidence type="ECO:0000256" key="1">
    <source>
        <dbReference type="SAM" id="MobiDB-lite"/>
    </source>
</evidence>
<dbReference type="GO" id="GO:0008270">
    <property type="term" value="F:zinc ion binding"/>
    <property type="evidence" value="ECO:0007669"/>
    <property type="project" value="InterPro"/>
</dbReference>
<organism evidence="3 4">
    <name type="scientific">Ascobolus immersus RN42</name>
    <dbReference type="NCBI Taxonomy" id="1160509"/>
    <lineage>
        <taxon>Eukaryota</taxon>
        <taxon>Fungi</taxon>
        <taxon>Dikarya</taxon>
        <taxon>Ascomycota</taxon>
        <taxon>Pezizomycotina</taxon>
        <taxon>Pezizomycetes</taxon>
        <taxon>Pezizales</taxon>
        <taxon>Ascobolaceae</taxon>
        <taxon>Ascobolus</taxon>
    </lineage>
</organism>
<keyword evidence="4" id="KW-1185">Reference proteome</keyword>
<reference evidence="3 4" key="1">
    <citation type="journal article" date="2018" name="Nat. Ecol. Evol.">
        <title>Pezizomycetes genomes reveal the molecular basis of ectomycorrhizal truffle lifestyle.</title>
        <authorList>
            <person name="Murat C."/>
            <person name="Payen T."/>
            <person name="Noel B."/>
            <person name="Kuo A."/>
            <person name="Morin E."/>
            <person name="Chen J."/>
            <person name="Kohler A."/>
            <person name="Krizsan K."/>
            <person name="Balestrini R."/>
            <person name="Da Silva C."/>
            <person name="Montanini B."/>
            <person name="Hainaut M."/>
            <person name="Levati E."/>
            <person name="Barry K.W."/>
            <person name="Belfiori B."/>
            <person name="Cichocki N."/>
            <person name="Clum A."/>
            <person name="Dockter R.B."/>
            <person name="Fauchery L."/>
            <person name="Guy J."/>
            <person name="Iotti M."/>
            <person name="Le Tacon F."/>
            <person name="Lindquist E.A."/>
            <person name="Lipzen A."/>
            <person name="Malagnac F."/>
            <person name="Mello A."/>
            <person name="Molinier V."/>
            <person name="Miyauchi S."/>
            <person name="Poulain J."/>
            <person name="Riccioni C."/>
            <person name="Rubini A."/>
            <person name="Sitrit Y."/>
            <person name="Splivallo R."/>
            <person name="Traeger S."/>
            <person name="Wang M."/>
            <person name="Zifcakova L."/>
            <person name="Wipf D."/>
            <person name="Zambonelli A."/>
            <person name="Paolocci F."/>
            <person name="Nowrousian M."/>
            <person name="Ottonello S."/>
            <person name="Baldrian P."/>
            <person name="Spatafora J.W."/>
            <person name="Henrissat B."/>
            <person name="Nagy L.G."/>
            <person name="Aury J.M."/>
            <person name="Wincker P."/>
            <person name="Grigoriev I.V."/>
            <person name="Bonfante P."/>
            <person name="Martin F.M."/>
        </authorList>
    </citation>
    <scope>NUCLEOTIDE SEQUENCE [LARGE SCALE GENOMIC DNA]</scope>
    <source>
        <strain evidence="3 4">RN42</strain>
    </source>
</reference>
<dbReference type="PANTHER" id="PTHR43844:SF2">
    <property type="entry name" value="SYNTHASE, VITAMIN-B12 INDEPENDENT, PUTATIVE (AFU_ORTHOLOGUE AFUA_3G12060)-RELATED"/>
    <property type="match status" value="1"/>
</dbReference>
<evidence type="ECO:0000313" key="3">
    <source>
        <dbReference type="EMBL" id="RPA84639.1"/>
    </source>
</evidence>
<sequence>MTSPPKPLTLQSEPVGSLPRPSHLQEALAAYDENEITLAELRVIEDEASRDALEIMERCGQDWVTAGEHAESSFATYALMETLGGKGLAKGLKPGGAFFAIFEDDHHRQLPILRSGPFRYKTYAAELLQRTMRYAKRPLKQAVISPSMLSLLYPDEGIVGYPRDEFYNDLVDECEKDIRMCFQVGVKRVSIDFTEGRLALKNDPRNPWTEQGRLGEFIQLNNRVLERFNSDERTNIGIHTCPGGDCDSFHSHDVKYKDLLPSLFQLNAGYFLIQASGEPDRESVYKLVGKYLRKNAAGVKQMAFIGVVDPTNPRIESPEEVRDQLLLAAKYIPKDRLGSTDDCGFSPFSIDPKPKHGGPDQARLIASRKMRARVKGTRMASEALRLKSK</sequence>
<dbReference type="OrthoDB" id="1053771at2759"/>
<dbReference type="GO" id="GO:0009086">
    <property type="term" value="P:methionine biosynthetic process"/>
    <property type="evidence" value="ECO:0007669"/>
    <property type="project" value="InterPro"/>
</dbReference>
<dbReference type="EMBL" id="ML119658">
    <property type="protein sequence ID" value="RPA84639.1"/>
    <property type="molecule type" value="Genomic_DNA"/>
</dbReference>